<evidence type="ECO:0008006" key="4">
    <source>
        <dbReference type="Google" id="ProtNLM"/>
    </source>
</evidence>
<dbReference type="PANTHER" id="PTHR38847">
    <property type="match status" value="1"/>
</dbReference>
<evidence type="ECO:0000256" key="1">
    <source>
        <dbReference type="SAM" id="SignalP"/>
    </source>
</evidence>
<feature type="signal peptide" evidence="1">
    <location>
        <begin position="1"/>
        <end position="31"/>
    </location>
</feature>
<dbReference type="STRING" id="52.CMC5_072650"/>
<name>A0A0K1EQY8_CHOCO</name>
<proteinExistence type="predicted"/>
<dbReference type="Pfam" id="PF14273">
    <property type="entry name" value="DUF4360"/>
    <property type="match status" value="1"/>
</dbReference>
<dbReference type="Proteomes" id="UP000067626">
    <property type="component" value="Chromosome"/>
</dbReference>
<organism evidence="2 3">
    <name type="scientific">Chondromyces crocatus</name>
    <dbReference type="NCBI Taxonomy" id="52"/>
    <lineage>
        <taxon>Bacteria</taxon>
        <taxon>Pseudomonadati</taxon>
        <taxon>Myxococcota</taxon>
        <taxon>Polyangia</taxon>
        <taxon>Polyangiales</taxon>
        <taxon>Polyangiaceae</taxon>
        <taxon>Chondromyces</taxon>
    </lineage>
</organism>
<dbReference type="PANTHER" id="PTHR38847:SF1">
    <property type="entry name" value="PSEUDOURIDINE SYNTHASE RSUA_RLUA-LIKE DOMAIN-CONTAINING PROTEIN"/>
    <property type="match status" value="1"/>
</dbReference>
<accession>A0A0K1EQY8</accession>
<sequence length="212" mass="22994">MSFMANRKCIGLLATAAMAMAGVMIPSVASADPDVRIDRITLRGPACPEGTAYVEVTPDRQAFVITYDEFHASAGPGVPPQESVKGCTALIDLDFPPGWSWTISSIAYSGSAQLDQRVAGRFSARLSFPGQRPVMKEVRMLGPTPPGGQDFDLLGDYDIFAWSPCGLKRPMTALATVQVDNSADRHRGGVVRVSQETGAFQMVFHVDWRRCR</sequence>
<feature type="chain" id="PRO_5005459826" description="Secreted protein" evidence="1">
    <location>
        <begin position="32"/>
        <end position="212"/>
    </location>
</feature>
<dbReference type="RefSeq" id="WP_050434572.1">
    <property type="nucleotide sequence ID" value="NZ_CP012159.1"/>
</dbReference>
<evidence type="ECO:0000313" key="2">
    <source>
        <dbReference type="EMBL" id="AKT43038.1"/>
    </source>
</evidence>
<reference evidence="2 3" key="1">
    <citation type="submission" date="2015-07" db="EMBL/GenBank/DDBJ databases">
        <title>Genome analysis of myxobacterium Chondromyces crocatus Cm c5 reveals a high potential for natural compound synthesis and the genetic basis for the loss of fruiting body formation.</title>
        <authorList>
            <person name="Zaburannyi N."/>
            <person name="Bunk B."/>
            <person name="Maier J."/>
            <person name="Overmann J."/>
            <person name="Mueller R."/>
        </authorList>
    </citation>
    <scope>NUCLEOTIDE SEQUENCE [LARGE SCALE GENOMIC DNA]</scope>
    <source>
        <strain evidence="2 3">Cm c5</strain>
    </source>
</reference>
<gene>
    <name evidence="2" type="ORF">CMC5_072650</name>
</gene>
<dbReference type="AlphaFoldDB" id="A0A0K1EQY8"/>
<dbReference type="InterPro" id="IPR025649">
    <property type="entry name" value="DUF4360"/>
</dbReference>
<protein>
    <recommendedName>
        <fullName evidence="4">Secreted protein</fullName>
    </recommendedName>
</protein>
<keyword evidence="3" id="KW-1185">Reference proteome</keyword>
<dbReference type="EMBL" id="CP012159">
    <property type="protein sequence ID" value="AKT43038.1"/>
    <property type="molecule type" value="Genomic_DNA"/>
</dbReference>
<keyword evidence="1" id="KW-0732">Signal</keyword>
<evidence type="ECO:0000313" key="3">
    <source>
        <dbReference type="Proteomes" id="UP000067626"/>
    </source>
</evidence>
<dbReference type="KEGG" id="ccro:CMC5_072650"/>